<evidence type="ECO:0000256" key="3">
    <source>
        <dbReference type="ARBA" id="ARBA00023326"/>
    </source>
</evidence>
<dbReference type="Pfam" id="PF00041">
    <property type="entry name" value="fn3"/>
    <property type="match status" value="5"/>
</dbReference>
<protein>
    <recommendedName>
        <fullName evidence="5">Fibronectin type-III domain-containing protein</fullName>
    </recommendedName>
</protein>
<evidence type="ECO:0000259" key="5">
    <source>
        <dbReference type="PROSITE" id="PS50853"/>
    </source>
</evidence>
<dbReference type="SUPFAM" id="SSF82171">
    <property type="entry name" value="DPP6 N-terminal domain-like"/>
    <property type="match status" value="1"/>
</dbReference>
<feature type="region of interest" description="Disordered" evidence="4">
    <location>
        <begin position="492"/>
        <end position="511"/>
    </location>
</feature>
<evidence type="ECO:0000256" key="1">
    <source>
        <dbReference type="ARBA" id="ARBA00022737"/>
    </source>
</evidence>
<keyword evidence="1" id="KW-0677">Repeat</keyword>
<feature type="domain" description="Fibronectin type-III" evidence="5">
    <location>
        <begin position="1259"/>
        <end position="1349"/>
    </location>
</feature>
<comment type="caution">
    <text evidence="7">The sequence shown here is derived from an EMBL/GenBank/DDBJ whole genome shotgun (WGS) entry which is preliminary data.</text>
</comment>
<feature type="domain" description="Fibronectin type-III" evidence="5">
    <location>
        <begin position="700"/>
        <end position="797"/>
    </location>
</feature>
<evidence type="ECO:0000313" key="8">
    <source>
        <dbReference type="Proteomes" id="UP000534306"/>
    </source>
</evidence>
<dbReference type="Proteomes" id="UP000534306">
    <property type="component" value="Unassembled WGS sequence"/>
</dbReference>
<evidence type="ECO:0000256" key="2">
    <source>
        <dbReference type="ARBA" id="ARBA00023295"/>
    </source>
</evidence>
<accession>A0A7Y4L1Q3</accession>
<dbReference type="InterPro" id="IPR013783">
    <property type="entry name" value="Ig-like_fold"/>
</dbReference>
<dbReference type="CDD" id="cd00063">
    <property type="entry name" value="FN3"/>
    <property type="match status" value="5"/>
</dbReference>
<name>A0A7Y4L1Q3_9ACTN</name>
<feature type="domain" description="Fibronectin type-III" evidence="5">
    <location>
        <begin position="420"/>
        <end position="509"/>
    </location>
</feature>
<dbReference type="GO" id="GO:0000272">
    <property type="term" value="P:polysaccharide catabolic process"/>
    <property type="evidence" value="ECO:0007669"/>
    <property type="project" value="UniProtKB-KW"/>
</dbReference>
<evidence type="ECO:0000313" key="9">
    <source>
        <dbReference type="Proteomes" id="UP000553957"/>
    </source>
</evidence>
<evidence type="ECO:0000313" key="6">
    <source>
        <dbReference type="EMBL" id="MBB6566610.1"/>
    </source>
</evidence>
<dbReference type="PANTHER" id="PTHR13817">
    <property type="entry name" value="TITIN"/>
    <property type="match status" value="1"/>
</dbReference>
<keyword evidence="3" id="KW-0119">Carbohydrate metabolism</keyword>
<dbReference type="Proteomes" id="UP000553957">
    <property type="component" value="Unassembled WGS sequence"/>
</dbReference>
<keyword evidence="3" id="KW-0624">Polysaccharide degradation</keyword>
<dbReference type="PRINTS" id="PR00014">
    <property type="entry name" value="FNTYPEIII"/>
</dbReference>
<feature type="domain" description="Fibronectin type-III" evidence="5">
    <location>
        <begin position="605"/>
        <end position="698"/>
    </location>
</feature>
<dbReference type="EMBL" id="JABJRC010000005">
    <property type="protein sequence ID" value="NOL42735.1"/>
    <property type="molecule type" value="Genomic_DNA"/>
</dbReference>
<dbReference type="RefSeq" id="WP_171675234.1">
    <property type="nucleotide sequence ID" value="NZ_BAAAGT010000004.1"/>
</dbReference>
<feature type="region of interest" description="Disordered" evidence="4">
    <location>
        <begin position="888"/>
        <end position="920"/>
    </location>
</feature>
<dbReference type="SMART" id="SM00060">
    <property type="entry name" value="FN3"/>
    <property type="match status" value="5"/>
</dbReference>
<gene>
    <name evidence="6" type="ORF">HNR71_002247</name>
    <name evidence="7" type="ORF">HPO96_21040</name>
</gene>
<dbReference type="EMBL" id="JACHKF010000001">
    <property type="protein sequence ID" value="MBB6566610.1"/>
    <property type="molecule type" value="Genomic_DNA"/>
</dbReference>
<reference evidence="6 9" key="2">
    <citation type="submission" date="2020-08" db="EMBL/GenBank/DDBJ databases">
        <title>Sequencing the genomes of 1000 actinobacteria strains.</title>
        <authorList>
            <person name="Klenk H.-P."/>
        </authorList>
    </citation>
    <scope>NUCLEOTIDE SEQUENCE [LARGE SCALE GENOMIC DNA]</scope>
    <source>
        <strain evidence="6 9">DSM 15626</strain>
    </source>
</reference>
<dbReference type="InterPro" id="IPR050964">
    <property type="entry name" value="Striated_Muscle_Regulatory"/>
</dbReference>
<evidence type="ECO:0000256" key="4">
    <source>
        <dbReference type="SAM" id="MobiDB-lite"/>
    </source>
</evidence>
<keyword evidence="2" id="KW-0326">Glycosidase</keyword>
<dbReference type="PANTHER" id="PTHR13817:SF151">
    <property type="entry name" value="TITIN"/>
    <property type="match status" value="1"/>
</dbReference>
<sequence length="1733" mass="178137">MRKSIDPVRRLLGCFVVLAVLVTGLAVTSIGRAEAAPGTGAGLYVPLATTQRIYDSGSTLVQAQETKTVTFTGKGGIPATGVSAIAATVQVLSPTAGGSLPAWPAGEAQPAVSGLLFAANMNYMSGSAVIRLNASGQASFANKSSGTLRIRVDVTGYFTSAEATTAGSRFVPLRQSRVVDTRSKVGVPGTTPVGADKTITFQVAGLAGLPAASSISAVAVNVTALVPTAAGGWTLYPAGATRPTVNHGLHLQTRPKTNSSIVKLAADGRLSLTNNSTGTSHFTVDVTGYFTSASNATVASSRVVALSPRRILDTGSTQIAAGATVNLRVTGAGGIPTSNVAAVAINLIASGSATSGDFRVYSAGASAPPATDVIFAPSPHQFNQVWVRPSAAGDITIANRTNAGARLYVEAQGYAVTPGKPQAPTNVTAQAGDRSATVSWTAPTDAGDLPISGYTVQVSPGGAEISSTTTTASIPNLDNGTAYTFEVTARTATGTSAPSQPSAAVTPAKAGPPGAPMITGVAGRDSAVQVDWSPPPETAGAITGYTITVQPGGRTVQAPADATTATVTGLTNGSTYRFTIAATNAHGTGTASPLSKPVTTRPAEVPMAPVLDSVVPGPNRIDVQWAPPADGGSPITSYRVTLTPGGQEQVIEADTTVAAFGNLTNGTSYSASVVAVNKAGASEPATRGSLVPVVTRVPGRPLNVSVSSIASGSLVVTWQPPTDPGTSVVTGYTVTAEPGGRSATVGATARTATITGLDAATSYTVRTTASNAAGTGTAEVSEPTRASVTATSVTPNLLSAESLAGLTDYRTDGTLIFARPSAQVAAFKVGDVIASLPDAKLPLGIMRRVTNRATQGPAVVLSTEQMPLSGLLTAGGITSDQVLTNDSTTEVQSAPGAKRSQPLIDGKTRQQGAPRREQANKIQGGEVTLMDGQYTFTFFAEVGAENGFAGAVEGSVSIKPNLITKIDFGTPTKTEWGYTVDAHADVRWRAGFVAKLLSKEWEVQRIRGPRVVVMAGPVPIVLTTELKVMIRLDVEGNVGVQLRYSYGREIGAKITTEGTKVTPEVINRTYDVNAGDIQFYAAATARLAAPMIGFYVYLWDVGGPGILASPFTELEVDLSQNPWWTLDLGVQLGAYLGISDDMKKIFGQEFGWEDDSLFEAKVTIAHAGGPFAGLKVEPAKAEIAANTPLKLTPTVIVGGVPTTPPQVEWSVVRGPGSVAADGTYVSPDPGAAVVRAHIDESPAGEEMNFEVGILVGSGPPAAPAAPYAEPGAGSLNVSWRAPANGGSPILRYAITTVPATATTWVEAPARTARLLGVTVGRTYRVQVAAVTSLGTGPLSPLSAEVVPASLGMTITGTAQNLNTTEFGVPNTQAWDMTFKITGDGQYVYFVAGGNSNVVPLEARNGVAYPYLVRRSLGTGRIELVSRTADGVTPQAIDPGSMGFPGHEGVAIGASRTGDRIAYQEWRNPHWTGDVVVRDLPSGRIIGRYPLPSGEILETLKLNDDGTVLAFATRPPIKPSRAPDANIYRALPGSGGAATEIAGCFISCADDHETPYFDMDGSGNTLAWETCAGPNRNCRVLRWAAGTVTDLLAQPVEREQAQTPKLSDDGSYLTASYTNAAGSNEGLAVVPIGASRITPQAVRANYAADQLVTPMNLNRNGTKVLYTVGIGSGTGPHPGYIFNRAGASTSLLAPSESVVMADTSDDGTLAVYTQFLGVPGSGGAFGTQTLIRRI</sequence>
<feature type="compositionally biased region" description="Polar residues" evidence="4">
    <location>
        <begin position="492"/>
        <end position="503"/>
    </location>
</feature>
<organism evidence="7 8">
    <name type="scientific">Kribbella sandramycini</name>
    <dbReference type="NCBI Taxonomy" id="60450"/>
    <lineage>
        <taxon>Bacteria</taxon>
        <taxon>Bacillati</taxon>
        <taxon>Actinomycetota</taxon>
        <taxon>Actinomycetes</taxon>
        <taxon>Propionibacteriales</taxon>
        <taxon>Kribbellaceae</taxon>
        <taxon>Kribbella</taxon>
    </lineage>
</organism>
<proteinExistence type="predicted"/>
<reference evidence="7 8" key="1">
    <citation type="submission" date="2020-05" db="EMBL/GenBank/DDBJ databases">
        <title>Genome sequence of Kribbella sandramycini ATCC 39419.</title>
        <authorList>
            <person name="Maclea K.S."/>
            <person name="Fair J.L."/>
        </authorList>
    </citation>
    <scope>NUCLEOTIDE SEQUENCE [LARGE SCALE GENOMIC DNA]</scope>
    <source>
        <strain evidence="7 8">ATCC 39419</strain>
    </source>
</reference>
<feature type="domain" description="Fibronectin type-III" evidence="5">
    <location>
        <begin position="512"/>
        <end position="603"/>
    </location>
</feature>
<dbReference type="SUPFAM" id="SSF49265">
    <property type="entry name" value="Fibronectin type III"/>
    <property type="match status" value="3"/>
</dbReference>
<dbReference type="Gene3D" id="2.60.40.10">
    <property type="entry name" value="Immunoglobulins"/>
    <property type="match status" value="5"/>
</dbReference>
<dbReference type="InterPro" id="IPR003961">
    <property type="entry name" value="FN3_dom"/>
</dbReference>
<keyword evidence="8" id="KW-1185">Reference proteome</keyword>
<keyword evidence="2" id="KW-0378">Hydrolase</keyword>
<dbReference type="InterPro" id="IPR036116">
    <property type="entry name" value="FN3_sf"/>
</dbReference>
<dbReference type="GO" id="GO:0016798">
    <property type="term" value="F:hydrolase activity, acting on glycosyl bonds"/>
    <property type="evidence" value="ECO:0007669"/>
    <property type="project" value="UniProtKB-KW"/>
</dbReference>
<dbReference type="PROSITE" id="PS50853">
    <property type="entry name" value="FN3"/>
    <property type="match status" value="5"/>
</dbReference>
<evidence type="ECO:0000313" key="7">
    <source>
        <dbReference type="EMBL" id="NOL42735.1"/>
    </source>
</evidence>